<evidence type="ECO:0000256" key="2">
    <source>
        <dbReference type="ARBA" id="ARBA00022840"/>
    </source>
</evidence>
<dbReference type="InterPro" id="IPR001977">
    <property type="entry name" value="Depp_CoAkinase"/>
</dbReference>
<evidence type="ECO:0000313" key="6">
    <source>
        <dbReference type="Proteomes" id="UP000184447"/>
    </source>
</evidence>
<dbReference type="GO" id="GO:0005737">
    <property type="term" value="C:cytoplasm"/>
    <property type="evidence" value="ECO:0007669"/>
    <property type="project" value="UniProtKB-SubCell"/>
</dbReference>
<reference evidence="5 6" key="1">
    <citation type="submission" date="2016-11" db="EMBL/GenBank/DDBJ databases">
        <authorList>
            <person name="Jaros S."/>
            <person name="Januszkiewicz K."/>
            <person name="Wedrychowicz H."/>
        </authorList>
    </citation>
    <scope>NUCLEOTIDE SEQUENCE [LARGE SCALE GENOMIC DNA]</scope>
    <source>
        <strain evidence="5 6">DSM 8605</strain>
    </source>
</reference>
<dbReference type="GO" id="GO:0005524">
    <property type="term" value="F:ATP binding"/>
    <property type="evidence" value="ECO:0007669"/>
    <property type="project" value="UniProtKB-UniRule"/>
</dbReference>
<dbReference type="PANTHER" id="PTHR10695">
    <property type="entry name" value="DEPHOSPHO-COA KINASE-RELATED"/>
    <property type="match status" value="1"/>
</dbReference>
<gene>
    <name evidence="3" type="primary">coaE</name>
    <name evidence="5" type="ORF">SAMN02745207_03291</name>
</gene>
<dbReference type="AlphaFoldDB" id="A0A1M5X2Y2"/>
<evidence type="ECO:0000313" key="5">
    <source>
        <dbReference type="EMBL" id="SHH94169.1"/>
    </source>
</evidence>
<keyword evidence="3" id="KW-0963">Cytoplasm</keyword>
<dbReference type="NCBIfam" id="TIGR00152">
    <property type="entry name" value="dephospho-CoA kinase"/>
    <property type="match status" value="1"/>
</dbReference>
<comment type="subcellular location">
    <subcellularLocation>
        <location evidence="3">Cytoplasm</location>
    </subcellularLocation>
</comment>
<comment type="pathway">
    <text evidence="3">Cofactor biosynthesis; coenzyme A biosynthesis; CoA from (R)-pantothenate: step 5/5.</text>
</comment>
<keyword evidence="6" id="KW-1185">Reference proteome</keyword>
<dbReference type="PROSITE" id="PS51219">
    <property type="entry name" value="DPCK"/>
    <property type="match status" value="1"/>
</dbReference>
<evidence type="ECO:0000256" key="4">
    <source>
        <dbReference type="NCBIfam" id="TIGR00152"/>
    </source>
</evidence>
<comment type="function">
    <text evidence="3">Catalyzes the phosphorylation of the 3'-hydroxyl group of dephosphocoenzyme A to form coenzyme A.</text>
</comment>
<comment type="catalytic activity">
    <reaction evidence="3">
        <text>3'-dephospho-CoA + ATP = ADP + CoA + H(+)</text>
        <dbReference type="Rhea" id="RHEA:18245"/>
        <dbReference type="ChEBI" id="CHEBI:15378"/>
        <dbReference type="ChEBI" id="CHEBI:30616"/>
        <dbReference type="ChEBI" id="CHEBI:57287"/>
        <dbReference type="ChEBI" id="CHEBI:57328"/>
        <dbReference type="ChEBI" id="CHEBI:456216"/>
        <dbReference type="EC" id="2.7.1.24"/>
    </reaction>
</comment>
<dbReference type="STRING" id="1121316.SAMN02745207_03291"/>
<dbReference type="PANTHER" id="PTHR10695:SF46">
    <property type="entry name" value="BIFUNCTIONAL COENZYME A SYNTHASE-RELATED"/>
    <property type="match status" value="1"/>
</dbReference>
<sequence length="213" mass="24660">MKQNSFKGKMIKVGLTGGIGSGKSTISNMIKEKNIPVIDADIISRDVLRLYPEVLINIKSTFGACFFDDDKQLKRQEFGNFIFEKKERKETLEKIIIPFIIKEINERVLEYDKINTEIIVIDAPTLIEHELHKTMDVNILVWVDKETQINRVMIRDSLTKENTINRINSQMSMEDKKTFVDYIIDNSGSRDLSVKQLNNVLINIKQNLIKVKK</sequence>
<organism evidence="5 6">
    <name type="scientific">Clostridium grantii DSM 8605</name>
    <dbReference type="NCBI Taxonomy" id="1121316"/>
    <lineage>
        <taxon>Bacteria</taxon>
        <taxon>Bacillati</taxon>
        <taxon>Bacillota</taxon>
        <taxon>Clostridia</taxon>
        <taxon>Eubacteriales</taxon>
        <taxon>Clostridiaceae</taxon>
        <taxon>Clostridium</taxon>
    </lineage>
</organism>
<comment type="similarity">
    <text evidence="3">Belongs to the CoaE family.</text>
</comment>
<keyword evidence="3" id="KW-0173">Coenzyme A biosynthesis</keyword>
<keyword evidence="2 3" id="KW-0067">ATP-binding</keyword>
<evidence type="ECO:0000256" key="1">
    <source>
        <dbReference type="ARBA" id="ARBA00022741"/>
    </source>
</evidence>
<dbReference type="HAMAP" id="MF_00376">
    <property type="entry name" value="Dephospho_CoA_kinase"/>
    <property type="match status" value="1"/>
</dbReference>
<keyword evidence="3" id="KW-0808">Transferase</keyword>
<dbReference type="EMBL" id="FQXM01000023">
    <property type="protein sequence ID" value="SHH94169.1"/>
    <property type="molecule type" value="Genomic_DNA"/>
</dbReference>
<dbReference type="CDD" id="cd02022">
    <property type="entry name" value="DPCK"/>
    <property type="match status" value="1"/>
</dbReference>
<protein>
    <recommendedName>
        <fullName evidence="3 4">Dephospho-CoA kinase</fullName>
        <ecNumber evidence="3 4">2.7.1.24</ecNumber>
    </recommendedName>
    <alternativeName>
        <fullName evidence="3">Dephosphocoenzyme A kinase</fullName>
    </alternativeName>
</protein>
<dbReference type="SUPFAM" id="SSF52540">
    <property type="entry name" value="P-loop containing nucleoside triphosphate hydrolases"/>
    <property type="match status" value="1"/>
</dbReference>
<keyword evidence="3 5" id="KW-0418">Kinase</keyword>
<dbReference type="Proteomes" id="UP000184447">
    <property type="component" value="Unassembled WGS sequence"/>
</dbReference>
<accession>A0A1M5X2Y2</accession>
<dbReference type="EC" id="2.7.1.24" evidence="3 4"/>
<dbReference type="GO" id="GO:0015937">
    <property type="term" value="P:coenzyme A biosynthetic process"/>
    <property type="evidence" value="ECO:0007669"/>
    <property type="project" value="UniProtKB-UniRule"/>
</dbReference>
<name>A0A1M5X2Y2_9CLOT</name>
<dbReference type="Pfam" id="PF01121">
    <property type="entry name" value="CoaE"/>
    <property type="match status" value="1"/>
</dbReference>
<feature type="binding site" evidence="3">
    <location>
        <begin position="20"/>
        <end position="25"/>
    </location>
    <ligand>
        <name>ATP</name>
        <dbReference type="ChEBI" id="CHEBI:30616"/>
    </ligand>
</feature>
<dbReference type="InterPro" id="IPR027417">
    <property type="entry name" value="P-loop_NTPase"/>
</dbReference>
<evidence type="ECO:0000256" key="3">
    <source>
        <dbReference type="HAMAP-Rule" id="MF_00376"/>
    </source>
</evidence>
<dbReference type="UniPathway" id="UPA00241">
    <property type="reaction ID" value="UER00356"/>
</dbReference>
<keyword evidence="1 3" id="KW-0547">Nucleotide-binding</keyword>
<dbReference type="Gene3D" id="3.40.50.300">
    <property type="entry name" value="P-loop containing nucleotide triphosphate hydrolases"/>
    <property type="match status" value="1"/>
</dbReference>
<dbReference type="GO" id="GO:0004140">
    <property type="term" value="F:dephospho-CoA kinase activity"/>
    <property type="evidence" value="ECO:0007669"/>
    <property type="project" value="UniProtKB-UniRule"/>
</dbReference>
<proteinExistence type="inferred from homology"/>